<keyword evidence="2" id="KW-1185">Reference proteome</keyword>
<organism evidence="1 2">
    <name type="scientific">Brevundimonas phage vB_BpoS-Domovoi</name>
    <dbReference type="NCBI Taxonomy" id="2948598"/>
    <lineage>
        <taxon>Viruses</taxon>
        <taxon>Duplodnaviria</taxon>
        <taxon>Heunggongvirae</taxon>
        <taxon>Uroviricota</taxon>
        <taxon>Caudoviricetes</taxon>
        <taxon>Jeanschmidtviridae</taxon>
        <taxon>Marchewkavirus</taxon>
        <taxon>Marchewkavirus domovoi</taxon>
    </lineage>
</organism>
<protein>
    <submittedName>
        <fullName evidence="1">Uncharacterized protein</fullName>
    </submittedName>
</protein>
<evidence type="ECO:0000313" key="2">
    <source>
        <dbReference type="Proteomes" id="UP001057221"/>
    </source>
</evidence>
<dbReference type="Proteomes" id="UP001057221">
    <property type="component" value="Segment"/>
</dbReference>
<proteinExistence type="predicted"/>
<reference evidence="1 2" key="1">
    <citation type="submission" date="2022-05" db="EMBL/GenBank/DDBJ databases">
        <authorList>
            <person name="Friedrich I."/>
            <person name="Poehlein A."/>
            <person name="Schneider D."/>
            <person name="Hertel R."/>
            <person name="Daniel R."/>
        </authorList>
    </citation>
    <scope>NUCLEOTIDE SEQUENCE [LARGE SCALE GENOMIC DNA]</scope>
</reference>
<evidence type="ECO:0000313" key="1">
    <source>
        <dbReference type="EMBL" id="USN14528.1"/>
    </source>
</evidence>
<dbReference type="EMBL" id="ON529855">
    <property type="protein sequence ID" value="USN14528.1"/>
    <property type="molecule type" value="Genomic_DNA"/>
</dbReference>
<gene>
    <name evidence="1" type="ORF">DOMOVOI_00530</name>
</gene>
<accession>A0A9E7SJK4</accession>
<sequence>MGAVYLLHRTGEPWVGDWLAKDDRDVTEKTYPDTTAALQSPMGQRWTVYQVEPETGPDDKPGWRILDRPY</sequence>
<name>A0A9E7SJK4_9CAUD</name>